<dbReference type="EMBL" id="JAWZYT010000686">
    <property type="protein sequence ID" value="KAK4320164.1"/>
    <property type="molecule type" value="Genomic_DNA"/>
</dbReference>
<evidence type="ECO:0000313" key="3">
    <source>
        <dbReference type="Proteomes" id="UP001292094"/>
    </source>
</evidence>
<dbReference type="Proteomes" id="UP001292094">
    <property type="component" value="Unassembled WGS sequence"/>
</dbReference>
<protein>
    <submittedName>
        <fullName evidence="2">Uncharacterized protein</fullName>
    </submittedName>
</protein>
<dbReference type="AlphaFoldDB" id="A0AAE1UJ00"/>
<organism evidence="2 3">
    <name type="scientific">Petrolisthes manimaculis</name>
    <dbReference type="NCBI Taxonomy" id="1843537"/>
    <lineage>
        <taxon>Eukaryota</taxon>
        <taxon>Metazoa</taxon>
        <taxon>Ecdysozoa</taxon>
        <taxon>Arthropoda</taxon>
        <taxon>Crustacea</taxon>
        <taxon>Multicrustacea</taxon>
        <taxon>Malacostraca</taxon>
        <taxon>Eumalacostraca</taxon>
        <taxon>Eucarida</taxon>
        <taxon>Decapoda</taxon>
        <taxon>Pleocyemata</taxon>
        <taxon>Anomura</taxon>
        <taxon>Galatheoidea</taxon>
        <taxon>Porcellanidae</taxon>
        <taxon>Petrolisthes</taxon>
    </lineage>
</organism>
<gene>
    <name evidence="2" type="ORF">Pmani_008928</name>
    <name evidence="1" type="ORF">Pmani_024711</name>
</gene>
<evidence type="ECO:0000313" key="2">
    <source>
        <dbReference type="EMBL" id="KAK4320164.1"/>
    </source>
</evidence>
<name>A0AAE1UJ00_9EUCA</name>
<accession>A0AAE1UJ00</accession>
<comment type="caution">
    <text evidence="2">The sequence shown here is derived from an EMBL/GenBank/DDBJ whole genome shotgun (WGS) entry which is preliminary data.</text>
</comment>
<proteinExistence type="predicted"/>
<dbReference type="EMBL" id="JAWZYT010002609">
    <property type="protein sequence ID" value="KAK4303264.1"/>
    <property type="molecule type" value="Genomic_DNA"/>
</dbReference>
<evidence type="ECO:0000313" key="1">
    <source>
        <dbReference type="EMBL" id="KAK4303264.1"/>
    </source>
</evidence>
<sequence length="91" mass="10217">MHVNGARKEAVTWLSLMVGGTSLGNRYYNYFLQHHPPGIKVCGWARVTHSRKDIGSGCLVHLYLTTFPGEEDNPTVMVAPPTAWKLFTKKM</sequence>
<keyword evidence="3" id="KW-1185">Reference proteome</keyword>
<reference evidence="2" key="1">
    <citation type="submission" date="2023-11" db="EMBL/GenBank/DDBJ databases">
        <title>Genome assemblies of two species of porcelain crab, Petrolisthes cinctipes and Petrolisthes manimaculis (Anomura: Porcellanidae).</title>
        <authorList>
            <person name="Angst P."/>
        </authorList>
    </citation>
    <scope>NUCLEOTIDE SEQUENCE</scope>
    <source>
        <strain evidence="2">PB745_02</strain>
        <tissue evidence="2">Gill</tissue>
    </source>
</reference>